<evidence type="ECO:0000256" key="1">
    <source>
        <dbReference type="SAM" id="MobiDB-lite"/>
    </source>
</evidence>
<evidence type="ECO:0000313" key="3">
    <source>
        <dbReference type="Proteomes" id="UP000030816"/>
    </source>
</evidence>
<feature type="region of interest" description="Disordered" evidence="1">
    <location>
        <begin position="328"/>
        <end position="389"/>
    </location>
</feature>
<dbReference type="EMBL" id="AZHE01000002">
    <property type="protein sequence ID" value="KHO00398.1"/>
    <property type="molecule type" value="Genomic_DNA"/>
</dbReference>
<dbReference type="Proteomes" id="UP000030816">
    <property type="component" value="Unassembled WGS sequence"/>
</dbReference>
<feature type="compositionally biased region" description="Basic residues" evidence="1">
    <location>
        <begin position="376"/>
        <end position="389"/>
    </location>
</feature>
<gene>
    <name evidence="2" type="ORF">MAM_01176</name>
</gene>
<dbReference type="AlphaFoldDB" id="A0A0B2X3S5"/>
<dbReference type="GeneID" id="63735631"/>
<evidence type="ECO:0000313" key="2">
    <source>
        <dbReference type="EMBL" id="KHO00398.1"/>
    </source>
</evidence>
<dbReference type="OrthoDB" id="10530651at2759"/>
<keyword evidence="3" id="KW-1185">Reference proteome</keyword>
<dbReference type="RefSeq" id="XP_040681463.1">
    <property type="nucleotide sequence ID" value="XM_040819975.1"/>
</dbReference>
<sequence length="389" mass="44420">MVNEDDVESQRSHGQDELRERYDRLMRRLMTLQGRKENETMADSEARNKFQGLQQAISNWANKVRQDLLRTGKLDFILRAVDKGDSHVMRKLSSLFSANLDADASPNGPHAGESDDMAWAQWLGRHPRAINVVLSLGVWSGLQKYVMCRPFPVGIDAYLEQMFNEAIDAMDEESVQGWTSQTMKALSRTGVFDAERSAQVKSISAKMWRALHAWPLQHFSRSSKHYQGLKGLVESAADLHRDLRCSWDRFDLVYPRDLVRGPLPDDVSHWHLLNISQFLSLSGREDSEGALLCLYPGLDRHLTDNKATSDICKPTILVYDGDDVKSMESFHPARGSPPSRRRHVEWSAQKSKKAGASTKRSGRRDRRKDARDERRSSRKRTSSKRRSSK</sequence>
<proteinExistence type="predicted"/>
<comment type="caution">
    <text evidence="2">The sequence shown here is derived from an EMBL/GenBank/DDBJ whole genome shotgun (WGS) entry which is preliminary data.</text>
</comment>
<reference evidence="2 3" key="1">
    <citation type="journal article" date="2014" name="Proc. Natl. Acad. Sci. U.S.A.">
        <title>Trajectory and genomic determinants of fungal-pathogen speciation and host adaptation.</title>
        <authorList>
            <person name="Hu X."/>
            <person name="Xiao G."/>
            <person name="Zheng P."/>
            <person name="Shang Y."/>
            <person name="Su Y."/>
            <person name="Zhang X."/>
            <person name="Liu X."/>
            <person name="Zhan S."/>
            <person name="St Leger R.J."/>
            <person name="Wang C."/>
        </authorList>
    </citation>
    <scope>NUCLEOTIDE SEQUENCE [LARGE SCALE GENOMIC DNA]</scope>
    <source>
        <strain evidence="2 3">ARSEF 1941</strain>
    </source>
</reference>
<organism evidence="2 3">
    <name type="scientific">Metarhizium album (strain ARSEF 1941)</name>
    <dbReference type="NCBI Taxonomy" id="1081103"/>
    <lineage>
        <taxon>Eukaryota</taxon>
        <taxon>Fungi</taxon>
        <taxon>Dikarya</taxon>
        <taxon>Ascomycota</taxon>
        <taxon>Pezizomycotina</taxon>
        <taxon>Sordariomycetes</taxon>
        <taxon>Hypocreomycetidae</taxon>
        <taxon>Hypocreales</taxon>
        <taxon>Clavicipitaceae</taxon>
        <taxon>Metarhizium</taxon>
    </lineage>
</organism>
<accession>A0A0B2X3S5</accession>
<protein>
    <submittedName>
        <fullName evidence="2">Uncharacterized protein</fullName>
    </submittedName>
</protein>
<dbReference type="HOGENOM" id="CLU_709955_0_0_1"/>
<name>A0A0B2X3S5_METAS</name>